<dbReference type="Gene3D" id="1.10.10.10">
    <property type="entry name" value="Winged helix-like DNA-binding domain superfamily/Winged helix DNA-binding domain"/>
    <property type="match status" value="1"/>
</dbReference>
<accession>A0A2C9UF45</accession>
<dbReference type="GO" id="GO:0006952">
    <property type="term" value="P:defense response"/>
    <property type="evidence" value="ECO:0007669"/>
    <property type="project" value="UniProtKB-KW"/>
</dbReference>
<feature type="signal peptide" evidence="4">
    <location>
        <begin position="1"/>
        <end position="21"/>
    </location>
</feature>
<evidence type="ECO:0000259" key="5">
    <source>
        <dbReference type="Pfam" id="PF00931"/>
    </source>
</evidence>
<dbReference type="OrthoDB" id="850810at2759"/>
<dbReference type="InterPro" id="IPR027417">
    <property type="entry name" value="P-loop_NTPase"/>
</dbReference>
<comment type="caution">
    <text evidence="9">The sequence shown here is derived from an EMBL/GenBank/DDBJ whole genome shotgun (WGS) entry which is preliminary data.</text>
</comment>
<dbReference type="SUPFAM" id="SSF52058">
    <property type="entry name" value="L domain-like"/>
    <property type="match status" value="1"/>
</dbReference>
<feature type="chain" id="PRO_5013174946" description="NB-ARC domain-containing protein" evidence="4">
    <location>
        <begin position="22"/>
        <end position="887"/>
    </location>
</feature>
<dbReference type="PANTHER" id="PTHR23155">
    <property type="entry name" value="DISEASE RESISTANCE PROTEIN RP"/>
    <property type="match status" value="1"/>
</dbReference>
<dbReference type="InterPro" id="IPR042197">
    <property type="entry name" value="Apaf_helical"/>
</dbReference>
<dbReference type="Pfam" id="PF00931">
    <property type="entry name" value="NB-ARC"/>
    <property type="match status" value="1"/>
</dbReference>
<keyword evidence="2" id="KW-0547">Nucleotide-binding</keyword>
<dbReference type="InterPro" id="IPR036388">
    <property type="entry name" value="WH-like_DNA-bd_sf"/>
</dbReference>
<name>A0A2C9UF45_MANES</name>
<feature type="domain" description="NB-ARC" evidence="5">
    <location>
        <begin position="188"/>
        <end position="349"/>
    </location>
</feature>
<dbReference type="InterPro" id="IPR058922">
    <property type="entry name" value="WHD_DRP"/>
</dbReference>
<evidence type="ECO:0000256" key="1">
    <source>
        <dbReference type="ARBA" id="ARBA00022737"/>
    </source>
</evidence>
<dbReference type="GO" id="GO:0043531">
    <property type="term" value="F:ADP binding"/>
    <property type="evidence" value="ECO:0007669"/>
    <property type="project" value="InterPro"/>
</dbReference>
<dbReference type="Pfam" id="PF23559">
    <property type="entry name" value="WHD_DRP"/>
    <property type="match status" value="1"/>
</dbReference>
<evidence type="ECO:0000259" key="8">
    <source>
        <dbReference type="Pfam" id="PF23598"/>
    </source>
</evidence>
<gene>
    <name evidence="9" type="ORF">MANES_15G108800v8</name>
</gene>
<dbReference type="Gramene" id="Manes.15G108800.2.v8.1">
    <property type="protein sequence ID" value="Manes.15G108800.2.v8.1.CDS.1"/>
    <property type="gene ID" value="Manes.15G108800.v8.1"/>
</dbReference>
<dbReference type="Gene3D" id="1.20.5.4130">
    <property type="match status" value="1"/>
</dbReference>
<dbReference type="GO" id="GO:0051707">
    <property type="term" value="P:response to other organism"/>
    <property type="evidence" value="ECO:0007669"/>
    <property type="project" value="UniProtKB-ARBA"/>
</dbReference>
<keyword evidence="1" id="KW-0677">Repeat</keyword>
<dbReference type="STRING" id="3983.A0A2C9UF45"/>
<proteinExistence type="predicted"/>
<protein>
    <recommendedName>
        <fullName evidence="11">NB-ARC domain-containing protein</fullName>
    </recommendedName>
</protein>
<feature type="domain" description="Disease resistance R13L4/SHOC-2-like LRR" evidence="8">
    <location>
        <begin position="557"/>
        <end position="795"/>
    </location>
</feature>
<dbReference type="FunFam" id="1.10.10.10:FF:000322">
    <property type="entry name" value="Probable disease resistance protein At1g63360"/>
    <property type="match status" value="1"/>
</dbReference>
<dbReference type="Pfam" id="PF18052">
    <property type="entry name" value="Rx_N"/>
    <property type="match status" value="1"/>
</dbReference>
<dbReference type="Proteomes" id="UP000091857">
    <property type="component" value="Chromosome 15"/>
</dbReference>
<dbReference type="InterPro" id="IPR032675">
    <property type="entry name" value="LRR_dom_sf"/>
</dbReference>
<dbReference type="InterPro" id="IPR002182">
    <property type="entry name" value="NB-ARC"/>
</dbReference>
<dbReference type="Pfam" id="PF23598">
    <property type="entry name" value="LRR_14"/>
    <property type="match status" value="1"/>
</dbReference>
<dbReference type="InterPro" id="IPR041118">
    <property type="entry name" value="Rx_N"/>
</dbReference>
<keyword evidence="10" id="KW-1185">Reference proteome</keyword>
<dbReference type="SUPFAM" id="SSF52540">
    <property type="entry name" value="P-loop containing nucleoside triphosphate hydrolases"/>
    <property type="match status" value="1"/>
</dbReference>
<keyword evidence="3" id="KW-0611">Plant defense</keyword>
<keyword evidence="4" id="KW-0732">Signal</keyword>
<evidence type="ECO:0000256" key="3">
    <source>
        <dbReference type="ARBA" id="ARBA00022821"/>
    </source>
</evidence>
<reference evidence="10" key="1">
    <citation type="journal article" date="2016" name="Nat. Biotechnol.">
        <title>Sequencing wild and cultivated cassava and related species reveals extensive interspecific hybridization and genetic diversity.</title>
        <authorList>
            <person name="Bredeson J.V."/>
            <person name="Lyons J.B."/>
            <person name="Prochnik S.E."/>
            <person name="Wu G.A."/>
            <person name="Ha C.M."/>
            <person name="Edsinger-Gonzales E."/>
            <person name="Grimwood J."/>
            <person name="Schmutz J."/>
            <person name="Rabbi I.Y."/>
            <person name="Egesi C."/>
            <person name="Nauluvula P."/>
            <person name="Lebot V."/>
            <person name="Ndunguru J."/>
            <person name="Mkamilo G."/>
            <person name="Bart R.S."/>
            <person name="Setter T.L."/>
            <person name="Gleadow R.M."/>
            <person name="Kulakow P."/>
            <person name="Ferguson M.E."/>
            <person name="Rounsley S."/>
            <person name="Rokhsar D.S."/>
        </authorList>
    </citation>
    <scope>NUCLEOTIDE SEQUENCE [LARGE SCALE GENOMIC DNA]</scope>
    <source>
        <strain evidence="10">cv. AM560-2</strain>
    </source>
</reference>
<dbReference type="Gene3D" id="1.10.8.430">
    <property type="entry name" value="Helical domain of apoptotic protease-activating factors"/>
    <property type="match status" value="1"/>
</dbReference>
<evidence type="ECO:0000256" key="4">
    <source>
        <dbReference type="SAM" id="SignalP"/>
    </source>
</evidence>
<dbReference type="Gene3D" id="3.40.50.300">
    <property type="entry name" value="P-loop containing nucleotide triphosphate hydrolases"/>
    <property type="match status" value="1"/>
</dbReference>
<dbReference type="EMBL" id="CM004401">
    <property type="protein sequence ID" value="OAY28980.1"/>
    <property type="molecule type" value="Genomic_DNA"/>
</dbReference>
<organism evidence="9 10">
    <name type="scientific">Manihot esculenta</name>
    <name type="common">Cassava</name>
    <name type="synonym">Jatropha manihot</name>
    <dbReference type="NCBI Taxonomy" id="3983"/>
    <lineage>
        <taxon>Eukaryota</taxon>
        <taxon>Viridiplantae</taxon>
        <taxon>Streptophyta</taxon>
        <taxon>Embryophyta</taxon>
        <taxon>Tracheophyta</taxon>
        <taxon>Spermatophyta</taxon>
        <taxon>Magnoliopsida</taxon>
        <taxon>eudicotyledons</taxon>
        <taxon>Gunneridae</taxon>
        <taxon>Pentapetalae</taxon>
        <taxon>rosids</taxon>
        <taxon>fabids</taxon>
        <taxon>Malpighiales</taxon>
        <taxon>Euphorbiaceae</taxon>
        <taxon>Crotonoideae</taxon>
        <taxon>Manihoteae</taxon>
        <taxon>Manihot</taxon>
    </lineage>
</organism>
<dbReference type="AlphaFoldDB" id="A0A2C9UF45"/>
<dbReference type="InterPro" id="IPR044974">
    <property type="entry name" value="Disease_R_plants"/>
</dbReference>
<sequence length="887" mass="100352">MTGVAVTILSAVVQGLASAVAEGLVKALMKKPDCNFEEELQSMNRRLVDIKGLLEKNENCDEPAVKATLAAFRDVMYEADDILTDCLIRQEDQKKRHLCNLSLFNVFSGNSQAAARKIQDLNRGIDDTKNILGKHLTAGGSSGLHGGDTEELRRYYEQSDEIFGIGDQVEKLKGWIICKGSDEKSDYKLEKIVIVGMGGLGKTTIADVIFNDSDVMKHFDRNIKVVVSHFTEEDVGRSILEKLGEKSGEQPSELGGHIADEMLNQIISRLEQESCLIILDDIWDNDHFAWWKNKFFPRLSNSTLKKTCIIVTTRDHGVASKIGVHEDRVHEPPFLEENDGLLLFSKYALASIDVKNESRRKIFEEEGKKIVAKCGGLPLAIKTIGALLGSEPNSSLAGWKRIWESFREPISQKENIVMNSLELSYKALPLPLKQCLLYFSVFPEDYKVQAERLVHWWIGEGLVQGTKSKTATEMGFEHLSKLVSRCLVEAVERRGYDGAVYSCKMHDMVRDFTLLKAKDEQICSFDQNRQHFSDHSRWWGLISATEAKSFKASSKLRALLLMFGDQAIIDINLGSFHSLRALDLSNNDLDSNALKDLFKLIISLERLAYLNLSGAKGLKEIPKSISKLRVLQLLVLNGCVNLSKLSPSVTDLKRLLVLDLESCGLKYLPHGLGTLCKLQELSGFCLERPPLFRNSCSLHELGELSELRVLRMQLSEDSKVRNEDSAVISKLKKLKVLAIDFNKGQWKEDTMFQMLDKLSPPSELKELSLRHYYHNNLPKWFSPEHLCNLEYLCMEDGHMTDISTDACTSWKVEGLRLKVVPLLKMEWYELIEKKMPILRYAEVSGCYGLANFPYPMDDINVQAIWRRSKRPEISDLHQDTTPQTQNN</sequence>
<evidence type="ECO:0000313" key="10">
    <source>
        <dbReference type="Proteomes" id="UP000091857"/>
    </source>
</evidence>
<feature type="domain" description="Disease resistance N-terminal" evidence="6">
    <location>
        <begin position="9"/>
        <end position="97"/>
    </location>
</feature>
<dbReference type="Gene3D" id="3.80.10.10">
    <property type="entry name" value="Ribonuclease Inhibitor"/>
    <property type="match status" value="1"/>
</dbReference>
<dbReference type="PRINTS" id="PR00364">
    <property type="entry name" value="DISEASERSIST"/>
</dbReference>
<dbReference type="Gramene" id="Manes.15G108800.1.v8.1">
    <property type="protein sequence ID" value="Manes.15G108800.1.v8.1.CDS.1"/>
    <property type="gene ID" value="Manes.15G108800.v8.1"/>
</dbReference>
<dbReference type="PANTHER" id="PTHR23155:SF759">
    <property type="entry name" value="AAA+ ATPASE DOMAIN-CONTAINING PROTEIN"/>
    <property type="match status" value="1"/>
</dbReference>
<feature type="domain" description="Disease resistance protein winged helix" evidence="7">
    <location>
        <begin position="441"/>
        <end position="512"/>
    </location>
</feature>
<evidence type="ECO:0000259" key="7">
    <source>
        <dbReference type="Pfam" id="PF23559"/>
    </source>
</evidence>
<evidence type="ECO:0008006" key="11">
    <source>
        <dbReference type="Google" id="ProtNLM"/>
    </source>
</evidence>
<dbReference type="InterPro" id="IPR055414">
    <property type="entry name" value="LRR_R13L4/SHOC2-like"/>
</dbReference>
<evidence type="ECO:0000259" key="6">
    <source>
        <dbReference type="Pfam" id="PF18052"/>
    </source>
</evidence>
<evidence type="ECO:0000313" key="9">
    <source>
        <dbReference type="EMBL" id="OAY28980.1"/>
    </source>
</evidence>
<evidence type="ECO:0000256" key="2">
    <source>
        <dbReference type="ARBA" id="ARBA00022741"/>
    </source>
</evidence>